<comment type="caution">
    <text evidence="2">The sequence shown here is derived from an EMBL/GenBank/DDBJ whole genome shotgun (WGS) entry which is preliminary data.</text>
</comment>
<protein>
    <recommendedName>
        <fullName evidence="4">DUF4131 domain-containing protein</fullName>
    </recommendedName>
</protein>
<dbReference type="Proteomes" id="UP000183760">
    <property type="component" value="Unassembled WGS sequence"/>
</dbReference>
<accession>A0ABY1CUT0</accession>
<gene>
    <name evidence="2" type="ORF">SAMN05443572_113268</name>
</gene>
<evidence type="ECO:0000313" key="2">
    <source>
        <dbReference type="EMBL" id="SEU38983.1"/>
    </source>
</evidence>
<feature type="transmembrane region" description="Helical" evidence="1">
    <location>
        <begin position="23"/>
        <end position="45"/>
    </location>
</feature>
<evidence type="ECO:0000313" key="3">
    <source>
        <dbReference type="Proteomes" id="UP000183760"/>
    </source>
</evidence>
<evidence type="ECO:0008006" key="4">
    <source>
        <dbReference type="Google" id="ProtNLM"/>
    </source>
</evidence>
<sequence length="190" mass="20833">MVIDPRWVYPEPEVRRVRKEDPAIAVTVWTLVGVVVLLALLALSMGSRHPFIWITLATVGLFVFLFRQGSREERELRQKKSELVTEGVRCWGRILGVAHAGASTTVNGRSWVSVRITVEAFAAPHPGGVQPHAVGTQVADKVVILAEVSPLQFGLLIPGHYCAFTLHPRDPSYTALHGFVTAQGLVVARL</sequence>
<dbReference type="RefSeq" id="WP_074958496.1">
    <property type="nucleotide sequence ID" value="NZ_BJXR01000052.1"/>
</dbReference>
<keyword evidence="3" id="KW-1185">Reference proteome</keyword>
<evidence type="ECO:0000256" key="1">
    <source>
        <dbReference type="SAM" id="Phobius"/>
    </source>
</evidence>
<name>A0ABY1CUT0_MYXFU</name>
<proteinExistence type="predicted"/>
<keyword evidence="1" id="KW-1133">Transmembrane helix</keyword>
<reference evidence="2 3" key="1">
    <citation type="submission" date="2016-10" db="EMBL/GenBank/DDBJ databases">
        <authorList>
            <person name="Varghese N."/>
            <person name="Submissions S."/>
        </authorList>
    </citation>
    <scope>NUCLEOTIDE SEQUENCE [LARGE SCALE GENOMIC DNA]</scope>
    <source>
        <strain evidence="2 3">DSM 16525</strain>
    </source>
</reference>
<keyword evidence="1" id="KW-0812">Transmembrane</keyword>
<dbReference type="EMBL" id="FOIB01000013">
    <property type="protein sequence ID" value="SEU38983.1"/>
    <property type="molecule type" value="Genomic_DNA"/>
</dbReference>
<organism evidence="2 3">
    <name type="scientific">Myxococcus fulvus</name>
    <dbReference type="NCBI Taxonomy" id="33"/>
    <lineage>
        <taxon>Bacteria</taxon>
        <taxon>Pseudomonadati</taxon>
        <taxon>Myxococcota</taxon>
        <taxon>Myxococcia</taxon>
        <taxon>Myxococcales</taxon>
        <taxon>Cystobacterineae</taxon>
        <taxon>Myxococcaceae</taxon>
        <taxon>Myxococcus</taxon>
    </lineage>
</organism>
<feature type="transmembrane region" description="Helical" evidence="1">
    <location>
        <begin position="51"/>
        <end position="70"/>
    </location>
</feature>
<keyword evidence="1" id="KW-0472">Membrane</keyword>